<evidence type="ECO:0000256" key="6">
    <source>
        <dbReference type="PIRSR" id="PIRSR600223-1"/>
    </source>
</evidence>
<sequence>MDELTGELNREKYHSRYKKLLRSTIYTLVIVAAISVLVATLLLPVLQIYGTSMNPNLQEGDIVVSVKSPQFKTGDIIAFYYNNRVLVKRIIGCPGDSVVITDSGDVYVNNTLLDEPYLTEKSYGNADIEYPYTVPQNSFFVLGDHRESSVDSRSSLVGCVEKEEIIGKIIFRVWPIKRIGSAD</sequence>
<feature type="active site" evidence="6">
    <location>
        <position position="88"/>
    </location>
</feature>
<dbReference type="InterPro" id="IPR019757">
    <property type="entry name" value="Pept_S26A_signal_pept_1_Lys-AS"/>
</dbReference>
<dbReference type="Pfam" id="PF10502">
    <property type="entry name" value="Peptidase_S26"/>
    <property type="match status" value="1"/>
</dbReference>
<dbReference type="InterPro" id="IPR019533">
    <property type="entry name" value="Peptidase_S26"/>
</dbReference>
<dbReference type="InterPro" id="IPR000223">
    <property type="entry name" value="Pept_S26A_signal_pept_1"/>
</dbReference>
<comment type="subcellular location">
    <subcellularLocation>
        <location evidence="2">Cell membrane</location>
        <topology evidence="2">Single-pass type II membrane protein</topology>
    </subcellularLocation>
    <subcellularLocation>
        <location evidence="7">Membrane</location>
        <topology evidence="7">Single-pass type II membrane protein</topology>
    </subcellularLocation>
</comment>
<dbReference type="EC" id="3.4.21.89" evidence="4 7"/>
<evidence type="ECO:0000259" key="8">
    <source>
        <dbReference type="Pfam" id="PF10502"/>
    </source>
</evidence>
<evidence type="ECO:0000256" key="7">
    <source>
        <dbReference type="RuleBase" id="RU362042"/>
    </source>
</evidence>
<dbReference type="Proteomes" id="UP001199319">
    <property type="component" value="Unassembled WGS sequence"/>
</dbReference>
<dbReference type="AlphaFoldDB" id="A0AAE3AIQ0"/>
<accession>A0AAE3AIQ0</accession>
<dbReference type="CDD" id="cd06530">
    <property type="entry name" value="S26_SPase_I"/>
    <property type="match status" value="1"/>
</dbReference>
<organism evidence="9 10">
    <name type="scientific">Brotocaccenecus cirricatena</name>
    <dbReference type="NCBI Taxonomy" id="3064195"/>
    <lineage>
        <taxon>Bacteria</taxon>
        <taxon>Bacillati</taxon>
        <taxon>Bacillota</taxon>
        <taxon>Clostridia</taxon>
        <taxon>Eubacteriales</taxon>
        <taxon>Oscillospiraceae</taxon>
        <taxon>Brotocaccenecus</taxon>
    </lineage>
</organism>
<dbReference type="NCBIfam" id="TIGR02227">
    <property type="entry name" value="sigpep_I_bact"/>
    <property type="match status" value="1"/>
</dbReference>
<evidence type="ECO:0000256" key="3">
    <source>
        <dbReference type="ARBA" id="ARBA00009370"/>
    </source>
</evidence>
<dbReference type="GO" id="GO:0006465">
    <property type="term" value="P:signal peptide processing"/>
    <property type="evidence" value="ECO:0007669"/>
    <property type="project" value="InterPro"/>
</dbReference>
<dbReference type="PROSITE" id="PS00760">
    <property type="entry name" value="SPASE_I_2"/>
    <property type="match status" value="1"/>
</dbReference>
<reference evidence="9" key="1">
    <citation type="submission" date="2021-10" db="EMBL/GenBank/DDBJ databases">
        <title>Anaerobic single-cell dispensing facilitates the cultivation of human gut bacteria.</title>
        <authorList>
            <person name="Afrizal A."/>
        </authorList>
    </citation>
    <scope>NUCLEOTIDE SEQUENCE</scope>
    <source>
        <strain evidence="9">CLA-AA-H272</strain>
    </source>
</reference>
<dbReference type="PANTHER" id="PTHR43390:SF1">
    <property type="entry name" value="CHLOROPLAST PROCESSING PEPTIDASE"/>
    <property type="match status" value="1"/>
</dbReference>
<dbReference type="EMBL" id="JAJEPW010000098">
    <property type="protein sequence ID" value="MCC2131050.1"/>
    <property type="molecule type" value="Genomic_DNA"/>
</dbReference>
<comment type="caution">
    <text evidence="9">The sequence shown here is derived from an EMBL/GenBank/DDBJ whole genome shotgun (WGS) entry which is preliminary data.</text>
</comment>
<dbReference type="GO" id="GO:0009003">
    <property type="term" value="F:signal peptidase activity"/>
    <property type="evidence" value="ECO:0007669"/>
    <property type="project" value="UniProtKB-EC"/>
</dbReference>
<keyword evidence="10" id="KW-1185">Reference proteome</keyword>
<name>A0AAE3AIQ0_9FIRM</name>
<dbReference type="PANTHER" id="PTHR43390">
    <property type="entry name" value="SIGNAL PEPTIDASE I"/>
    <property type="match status" value="1"/>
</dbReference>
<protein>
    <recommendedName>
        <fullName evidence="4 7">Signal peptidase I</fullName>
        <ecNumber evidence="4 7">3.4.21.89</ecNumber>
    </recommendedName>
</protein>
<feature type="domain" description="Peptidase S26" evidence="8">
    <location>
        <begin position="22"/>
        <end position="174"/>
    </location>
</feature>
<dbReference type="GO" id="GO:0005886">
    <property type="term" value="C:plasma membrane"/>
    <property type="evidence" value="ECO:0007669"/>
    <property type="project" value="UniProtKB-SubCell"/>
</dbReference>
<evidence type="ECO:0000256" key="1">
    <source>
        <dbReference type="ARBA" id="ARBA00000677"/>
    </source>
</evidence>
<evidence type="ECO:0000256" key="5">
    <source>
        <dbReference type="ARBA" id="ARBA00022801"/>
    </source>
</evidence>
<evidence type="ECO:0000256" key="4">
    <source>
        <dbReference type="ARBA" id="ARBA00013208"/>
    </source>
</evidence>
<dbReference type="PROSITE" id="PS00761">
    <property type="entry name" value="SPASE_I_3"/>
    <property type="match status" value="1"/>
</dbReference>
<comment type="similarity">
    <text evidence="3 7">Belongs to the peptidase S26 family.</text>
</comment>
<dbReference type="SUPFAM" id="SSF51306">
    <property type="entry name" value="LexA/Signal peptidase"/>
    <property type="match status" value="1"/>
</dbReference>
<keyword evidence="7" id="KW-0645">Protease</keyword>
<keyword evidence="7" id="KW-1133">Transmembrane helix</keyword>
<feature type="transmembrane region" description="Helical" evidence="7">
    <location>
        <begin position="25"/>
        <end position="49"/>
    </location>
</feature>
<dbReference type="InterPro" id="IPR036286">
    <property type="entry name" value="LexA/Signal_pep-like_sf"/>
</dbReference>
<dbReference type="RefSeq" id="WP_302930168.1">
    <property type="nucleotide sequence ID" value="NZ_JAJEPW010000098.1"/>
</dbReference>
<dbReference type="InterPro" id="IPR019758">
    <property type="entry name" value="Pept_S26A_signal_pept_1_CS"/>
</dbReference>
<evidence type="ECO:0000256" key="2">
    <source>
        <dbReference type="ARBA" id="ARBA00004401"/>
    </source>
</evidence>
<keyword evidence="7" id="KW-0472">Membrane</keyword>
<comment type="catalytic activity">
    <reaction evidence="1 7">
        <text>Cleavage of hydrophobic, N-terminal signal or leader sequences from secreted and periplasmic proteins.</text>
        <dbReference type="EC" id="3.4.21.89"/>
    </reaction>
</comment>
<dbReference type="Gene3D" id="2.10.109.10">
    <property type="entry name" value="Umud Fragment, subunit A"/>
    <property type="match status" value="1"/>
</dbReference>
<evidence type="ECO:0000313" key="9">
    <source>
        <dbReference type="EMBL" id="MCC2131050.1"/>
    </source>
</evidence>
<keyword evidence="5 7" id="KW-0378">Hydrolase</keyword>
<dbReference type="GO" id="GO:0004252">
    <property type="term" value="F:serine-type endopeptidase activity"/>
    <property type="evidence" value="ECO:0007669"/>
    <property type="project" value="InterPro"/>
</dbReference>
<feature type="active site" evidence="6">
    <location>
        <position position="52"/>
    </location>
</feature>
<proteinExistence type="inferred from homology"/>
<evidence type="ECO:0000313" key="10">
    <source>
        <dbReference type="Proteomes" id="UP001199319"/>
    </source>
</evidence>
<gene>
    <name evidence="9" type="primary">lepB</name>
    <name evidence="9" type="ORF">LKD37_16370</name>
</gene>
<dbReference type="PRINTS" id="PR00727">
    <property type="entry name" value="LEADERPTASE"/>
</dbReference>
<keyword evidence="7" id="KW-0812">Transmembrane</keyword>